<dbReference type="OrthoDB" id="1113942at2"/>
<reference evidence="3 4" key="1">
    <citation type="submission" date="2017-04" db="EMBL/GenBank/DDBJ databases">
        <title>Compelte genome sequence of WV33.</title>
        <authorList>
            <person name="Lee P.C."/>
        </authorList>
    </citation>
    <scope>NUCLEOTIDE SEQUENCE [LARGE SCALE GENOMIC DNA]</scope>
    <source>
        <strain evidence="3 4">WV33</strain>
    </source>
</reference>
<feature type="compositionally biased region" description="Low complexity" evidence="1">
    <location>
        <begin position="118"/>
        <end position="129"/>
    </location>
</feature>
<dbReference type="KEGG" id="ffa:FFWV33_04670"/>
<evidence type="ECO:0008006" key="5">
    <source>
        <dbReference type="Google" id="ProtNLM"/>
    </source>
</evidence>
<evidence type="ECO:0000313" key="3">
    <source>
        <dbReference type="EMBL" id="AWG20886.1"/>
    </source>
</evidence>
<dbReference type="AlphaFoldDB" id="A0A2S1LBF1"/>
<evidence type="ECO:0000256" key="1">
    <source>
        <dbReference type="SAM" id="MobiDB-lite"/>
    </source>
</evidence>
<gene>
    <name evidence="3" type="ORF">FFWV33_04670</name>
</gene>
<proteinExistence type="predicted"/>
<name>A0A2S1LBF1_9FLAO</name>
<sequence length="521" mass="57631">MKEKKNIDRLFQEQLKDFEAMPDGPVWQNIAAALEDDKKKRRIIPLWWWYSGVAVAVILGLFVIKISNDDAMAIPKTVVLQKHIPLEKDSISKKKMQTVQENIASSFSNNKKKNTEQSSINASEVVSSSNKKKENTQQTSNNVSEAISLSNTKKKHVPQPAVQENLVLSFSNNKKKSTQQTTASTPEAISFSNKKKEMIVDALDSKVNTNKTSQVVTTNNQVASLPDNNNTNKWNNTAAQIKKQSTENQKTAVGTNLKTTQIAEKEPNLLDAILEQKNKKNKAIVDANKGKWKIVPTVAPVYLQTSTGGSPIDKQLSENDKTANTNLSFGLGVRYAVTPKLSIRSGINKLALDYSTSGIRYSPNVVSSGLSSVVFKSDTAFEVQSAANDTQNNANTVTQKSIEGSINQKMGYFELPMEVSYALLNKKFGLSLIGGFSTLFLSENKILLQSNATNAIQGEANNLNKIHLSSNFGVGFKYQIVPSLQFHFEPMVKYQWNTFSSNSNDFKPVFLGLYSGVSYQF</sequence>
<accession>A0A2S1LBF1</accession>
<dbReference type="Proteomes" id="UP000244527">
    <property type="component" value="Chromosome"/>
</dbReference>
<keyword evidence="2" id="KW-0472">Membrane</keyword>
<keyword evidence="2" id="KW-1133">Transmembrane helix</keyword>
<evidence type="ECO:0000313" key="4">
    <source>
        <dbReference type="Proteomes" id="UP000244527"/>
    </source>
</evidence>
<organism evidence="3 4">
    <name type="scientific">Flavobacterium faecale</name>
    <dbReference type="NCBI Taxonomy" id="1355330"/>
    <lineage>
        <taxon>Bacteria</taxon>
        <taxon>Pseudomonadati</taxon>
        <taxon>Bacteroidota</taxon>
        <taxon>Flavobacteriia</taxon>
        <taxon>Flavobacteriales</taxon>
        <taxon>Flavobacteriaceae</taxon>
        <taxon>Flavobacterium</taxon>
    </lineage>
</organism>
<dbReference type="RefSeq" id="WP_108739839.1">
    <property type="nucleotide sequence ID" value="NZ_CP020918.1"/>
</dbReference>
<keyword evidence="4" id="KW-1185">Reference proteome</keyword>
<keyword evidence="2" id="KW-0812">Transmembrane</keyword>
<feature type="region of interest" description="Disordered" evidence="1">
    <location>
        <begin position="104"/>
        <end position="143"/>
    </location>
</feature>
<evidence type="ECO:0000256" key="2">
    <source>
        <dbReference type="SAM" id="Phobius"/>
    </source>
</evidence>
<feature type="transmembrane region" description="Helical" evidence="2">
    <location>
        <begin position="46"/>
        <end position="64"/>
    </location>
</feature>
<protein>
    <recommendedName>
        <fullName evidence="5">Outer membrane protein beta-barrel domain-containing protein</fullName>
    </recommendedName>
</protein>
<dbReference type="EMBL" id="CP020918">
    <property type="protein sequence ID" value="AWG20886.1"/>
    <property type="molecule type" value="Genomic_DNA"/>
</dbReference>